<reference evidence="3" key="1">
    <citation type="submission" date="2014-09" db="EMBL/GenBank/DDBJ databases">
        <title>Genome sequence of the luminous mushroom Mycena chlorophos for searching fungal bioluminescence genes.</title>
        <authorList>
            <person name="Tanaka Y."/>
            <person name="Kasuga D."/>
            <person name="Oba Y."/>
            <person name="Hase S."/>
            <person name="Sato K."/>
            <person name="Oba Y."/>
            <person name="Sakakibara Y."/>
        </authorList>
    </citation>
    <scope>NUCLEOTIDE SEQUENCE</scope>
</reference>
<dbReference type="Proteomes" id="UP000815677">
    <property type="component" value="Unassembled WGS sequence"/>
</dbReference>
<feature type="region of interest" description="Disordered" evidence="1">
    <location>
        <begin position="496"/>
        <end position="603"/>
    </location>
</feature>
<dbReference type="EMBL" id="DF845436">
    <property type="protein sequence ID" value="GAT49329.1"/>
    <property type="molecule type" value="Genomic_DNA"/>
</dbReference>
<evidence type="ECO:0000313" key="4">
    <source>
        <dbReference type="Proteomes" id="UP000815677"/>
    </source>
</evidence>
<feature type="compositionally biased region" description="Basic and acidic residues" evidence="1">
    <location>
        <begin position="542"/>
        <end position="552"/>
    </location>
</feature>
<feature type="compositionally biased region" description="Basic and acidic residues" evidence="1">
    <location>
        <begin position="523"/>
        <end position="533"/>
    </location>
</feature>
<feature type="compositionally biased region" description="Basic and acidic residues" evidence="1">
    <location>
        <begin position="580"/>
        <end position="590"/>
    </location>
</feature>
<organism evidence="3 4">
    <name type="scientific">Mycena chlorophos</name>
    <name type="common">Agaric fungus</name>
    <name type="synonym">Agaricus chlorophos</name>
    <dbReference type="NCBI Taxonomy" id="658473"/>
    <lineage>
        <taxon>Eukaryota</taxon>
        <taxon>Fungi</taxon>
        <taxon>Dikarya</taxon>
        <taxon>Basidiomycota</taxon>
        <taxon>Agaricomycotina</taxon>
        <taxon>Agaricomycetes</taxon>
        <taxon>Agaricomycetidae</taxon>
        <taxon>Agaricales</taxon>
        <taxon>Marasmiineae</taxon>
        <taxon>Mycenaceae</taxon>
        <taxon>Mycena</taxon>
    </lineage>
</organism>
<keyword evidence="4" id="KW-1185">Reference proteome</keyword>
<accession>A0ABQ0LFL5</accession>
<evidence type="ECO:0000256" key="2">
    <source>
        <dbReference type="SAM" id="Phobius"/>
    </source>
</evidence>
<sequence length="603" mass="67855">MKSDHRSGKYHKLTFRAQVHKTIALGEERDDDGHDIKPTEGTVVFELQVGRATRDAQLCSLSQLEDSGQVEAEAEEQPSPGDSEGSEGFQHLVPAFWRTTAFVGGVWRVLLAPVRVGSSHRRFSLRANMAEYTPLMRLSPDEEEELKKHEYDLGEAKQTRRSVLYSAIGAAFAVLLSLLVYLDPTLRSTAHRNAILSATDVQTLLERVLPSPNLDEGHATMRKNRFKFPRMIFPEAMVRANAANPDEVYFHSSSVVLSSTDSMIYHWTTNSSWPSCYLTGWVSPPERLLEGNKSYKATGDVTAIEVWRLQDAVSGSSLRANGVSWNTRPARVSLMGTVNFTNRVEQDHLHHLDGQELKAPTPRFPCSGVTEITVELAFADTCVGCRLEFQQVFSMPPLGFELMQLANDLRTAESSASPICGGTAPERPTPARLPGKRIKAVMAFLFRAGLVRVPSKEMRFTIAFAALLSVVAVAHAASLPRFQPSINALVIREGPEDYEEEYSPDEKLSRREGPEDYEEEYSPDEKLSRREGPEDYEEEYSPDEKLSRREGPEDYEEEYSPDEKLSRREGPEDYEEEYSPDEKLSRREGPEDYEEPYSDAETM</sequence>
<evidence type="ECO:0000313" key="3">
    <source>
        <dbReference type="EMBL" id="GAT49329.1"/>
    </source>
</evidence>
<protein>
    <submittedName>
        <fullName evidence="3">Uncharacterized protein</fullName>
    </submittedName>
</protein>
<feature type="compositionally biased region" description="Basic and acidic residues" evidence="1">
    <location>
        <begin position="504"/>
        <end position="514"/>
    </location>
</feature>
<proteinExistence type="predicted"/>
<evidence type="ECO:0000256" key="1">
    <source>
        <dbReference type="SAM" id="MobiDB-lite"/>
    </source>
</evidence>
<feature type="compositionally biased region" description="Acidic residues" evidence="1">
    <location>
        <begin position="591"/>
        <end position="603"/>
    </location>
</feature>
<feature type="transmembrane region" description="Helical" evidence="2">
    <location>
        <begin position="163"/>
        <end position="182"/>
    </location>
</feature>
<keyword evidence="2" id="KW-0472">Membrane</keyword>
<feature type="compositionally biased region" description="Basic and acidic residues" evidence="1">
    <location>
        <begin position="561"/>
        <end position="571"/>
    </location>
</feature>
<feature type="region of interest" description="Disordered" evidence="1">
    <location>
        <begin position="65"/>
        <end position="87"/>
    </location>
</feature>
<gene>
    <name evidence="3" type="ORF">MCHLO_06652</name>
</gene>
<name>A0ABQ0LFL5_MYCCL</name>
<keyword evidence="2" id="KW-0812">Transmembrane</keyword>
<keyword evidence="2" id="KW-1133">Transmembrane helix</keyword>